<evidence type="ECO:0000313" key="1">
    <source>
        <dbReference type="EMBL" id="BAH13843.1"/>
    </source>
</evidence>
<protein>
    <submittedName>
        <fullName evidence="1">cDNA FLJ52459</fullName>
    </submittedName>
    <submittedName>
        <fullName evidence="2">cDNA, FLJ79323</fullName>
    </submittedName>
</protein>
<dbReference type="AlphaFoldDB" id="B7Z857"/>
<dbReference type="EMBL" id="AK302915">
    <property type="protein sequence ID" value="BAH13843.1"/>
    <property type="molecule type" value="mRNA"/>
</dbReference>
<sequence>MDRGPGYSYPVDWWSLGITAYELLRGWVRQAPVRYTRGAVQWGLTLYLDGQSRQGPRCRKEHWGSHCPPGFSPDACVPPMNALNFWSNPLIVQMGKRHSVGEGLTQRPTADQ</sequence>
<reference evidence="2" key="2">
    <citation type="submission" date="2008-01" db="EMBL/GenBank/DDBJ databases">
        <title>NEDO human cDNA sequencing project.</title>
        <authorList>
            <person name="Wakamatsu A."/>
            <person name="Yamamoto J."/>
            <person name="Kimura K."/>
            <person name="Ishii S."/>
            <person name="Watanabe K."/>
            <person name="Sugiyama A."/>
            <person name="Murakawa K."/>
            <person name="Kaida T."/>
            <person name="Tsuchiya K."/>
            <person name="Fukuzumi Y."/>
            <person name="Kumagai A."/>
            <person name="Oishi Y."/>
            <person name="Yamamoto S."/>
            <person name="Ono Y."/>
            <person name="Komori Y."/>
            <person name="Yamazaki M."/>
            <person name="Kisu Y."/>
            <person name="Nishikawa T."/>
            <person name="Sugano S."/>
            <person name="Nomura N."/>
            <person name="Isogai T."/>
        </authorList>
    </citation>
    <scope>NUCLEOTIDE SEQUENCE</scope>
    <source>
        <tissue evidence="2">Testis</tissue>
    </source>
</reference>
<dbReference type="EMBL" id="AK316424">
    <property type="protein sequence ID" value="BAH14795.1"/>
    <property type="molecule type" value="mRNA"/>
</dbReference>
<dbReference type="InterPro" id="IPR011009">
    <property type="entry name" value="Kinase-like_dom_sf"/>
</dbReference>
<dbReference type="Gene3D" id="1.10.510.10">
    <property type="entry name" value="Transferase(Phosphotransferase) domain 1"/>
    <property type="match status" value="1"/>
</dbReference>
<accession>B7Z857</accession>
<name>B7Z857_HUMAN</name>
<evidence type="ECO:0000313" key="2">
    <source>
        <dbReference type="EMBL" id="BAH14795.1"/>
    </source>
</evidence>
<organism evidence="1">
    <name type="scientific">Homo sapiens</name>
    <name type="common">Human</name>
    <dbReference type="NCBI Taxonomy" id="9606"/>
    <lineage>
        <taxon>Eukaryota</taxon>
        <taxon>Metazoa</taxon>
        <taxon>Chordata</taxon>
        <taxon>Craniata</taxon>
        <taxon>Vertebrata</taxon>
        <taxon>Euteleostomi</taxon>
        <taxon>Mammalia</taxon>
        <taxon>Eutheria</taxon>
        <taxon>Euarchontoglires</taxon>
        <taxon>Primates</taxon>
        <taxon>Haplorrhini</taxon>
        <taxon>Catarrhini</taxon>
        <taxon>Hominidae</taxon>
        <taxon>Homo</taxon>
    </lineage>
</organism>
<reference evidence="1" key="1">
    <citation type="submission" date="2007-10" db="EMBL/GenBank/DDBJ databases">
        <title>NEDO human cDNA sequencing project focused on splicing variants.</title>
        <authorList>
            <person name="Wakamatsu A."/>
            <person name="Yamamoto J."/>
            <person name="Kimura K."/>
            <person name="Ishii S."/>
            <person name="Watanabe K."/>
            <person name="Sugiyama A."/>
            <person name="Murakawa K."/>
            <person name="Kaida T."/>
            <person name="Tsuchiya K."/>
            <person name="Fukuzumi Y."/>
            <person name="Kumagai A."/>
            <person name="Oishi Y."/>
            <person name="Yamamoto S."/>
            <person name="Ono Y."/>
            <person name="Komori Y."/>
            <person name="Yamazaki M."/>
            <person name="Kisu Y."/>
            <person name="Nishikawa T."/>
            <person name="Sugano S."/>
            <person name="Nomura N."/>
            <person name="Isogai T."/>
        </authorList>
    </citation>
    <scope>NUCLEOTIDE SEQUENCE</scope>
    <source>
        <tissue evidence="1">Testis</tissue>
    </source>
</reference>
<dbReference type="SUPFAM" id="SSF56112">
    <property type="entry name" value="Protein kinase-like (PK-like)"/>
    <property type="match status" value="2"/>
</dbReference>
<proteinExistence type="evidence at transcript level"/>